<evidence type="ECO:0000259" key="3">
    <source>
        <dbReference type="Pfam" id="PF13505"/>
    </source>
</evidence>
<evidence type="ECO:0000256" key="1">
    <source>
        <dbReference type="ARBA" id="ARBA00022729"/>
    </source>
</evidence>
<keyword evidence="1 2" id="KW-0732">Signal</keyword>
<dbReference type="OrthoDB" id="6195779at2"/>
<evidence type="ECO:0000256" key="2">
    <source>
        <dbReference type="SAM" id="SignalP"/>
    </source>
</evidence>
<evidence type="ECO:0000313" key="5">
    <source>
        <dbReference type="Proteomes" id="UP000070299"/>
    </source>
</evidence>
<dbReference type="InterPro" id="IPR027385">
    <property type="entry name" value="Beta-barrel_OMP"/>
</dbReference>
<dbReference type="SUPFAM" id="SSF56925">
    <property type="entry name" value="OMPA-like"/>
    <property type="match status" value="1"/>
</dbReference>
<organism evidence="4 5">
    <name type="scientific">Paraglaciecola hydrolytica</name>
    <dbReference type="NCBI Taxonomy" id="1799789"/>
    <lineage>
        <taxon>Bacteria</taxon>
        <taxon>Pseudomonadati</taxon>
        <taxon>Pseudomonadota</taxon>
        <taxon>Gammaproteobacteria</taxon>
        <taxon>Alteromonadales</taxon>
        <taxon>Alteromonadaceae</taxon>
        <taxon>Paraglaciecola</taxon>
    </lineage>
</organism>
<dbReference type="AlphaFoldDB" id="A0A136A0Q5"/>
<dbReference type="STRING" id="1799789.AX660_11600"/>
<sequence>MKNIKHTLAISLALAFTAPSIVQAEGFYGTAQLGASQQISDSQAYGNNIAVDADFPAEFDAGNGTVGSIGVGYIINQQFRVEGRIAYRESSFDQQQFGTGAREGEEYILDGEIESFTYTIEAFYDFANNSPFTPYIKAGLGIADNSYSAKLGGAGVAAFDPFDGTADGFYDAYADDDSTEFSWNLGFGVNYQITENAGIYAEYQYTSLGDVMTGQDSFTDGFMINDLATNELSIGVRINF</sequence>
<feature type="signal peptide" evidence="2">
    <location>
        <begin position="1"/>
        <end position="24"/>
    </location>
</feature>
<comment type="caution">
    <text evidence="4">The sequence shown here is derived from an EMBL/GenBank/DDBJ whole genome shotgun (WGS) entry which is preliminary data.</text>
</comment>
<evidence type="ECO:0000313" key="4">
    <source>
        <dbReference type="EMBL" id="KXI28838.1"/>
    </source>
</evidence>
<proteinExistence type="predicted"/>
<protein>
    <recommendedName>
        <fullName evidence="3">Outer membrane protein beta-barrel domain-containing protein</fullName>
    </recommendedName>
</protein>
<gene>
    <name evidence="4" type="ORF">AX660_11600</name>
</gene>
<dbReference type="EMBL" id="LSNE01000005">
    <property type="protein sequence ID" value="KXI28838.1"/>
    <property type="molecule type" value="Genomic_DNA"/>
</dbReference>
<feature type="domain" description="Outer membrane protein beta-barrel" evidence="3">
    <location>
        <begin position="10"/>
        <end position="240"/>
    </location>
</feature>
<feature type="chain" id="PRO_5007469511" description="Outer membrane protein beta-barrel domain-containing protein" evidence="2">
    <location>
        <begin position="25"/>
        <end position="240"/>
    </location>
</feature>
<dbReference type="Gene3D" id="2.40.160.20">
    <property type="match status" value="1"/>
</dbReference>
<dbReference type="Pfam" id="PF13505">
    <property type="entry name" value="OMP_b-brl"/>
    <property type="match status" value="1"/>
</dbReference>
<dbReference type="InterPro" id="IPR011250">
    <property type="entry name" value="OMP/PagP_B-barrel"/>
</dbReference>
<keyword evidence="5" id="KW-1185">Reference proteome</keyword>
<dbReference type="RefSeq" id="WP_068375633.1">
    <property type="nucleotide sequence ID" value="NZ_LSNE01000005.1"/>
</dbReference>
<name>A0A136A0Q5_9ALTE</name>
<accession>A0A136A0Q5</accession>
<reference evidence="5" key="1">
    <citation type="submission" date="2016-02" db="EMBL/GenBank/DDBJ databases">
        <authorList>
            <person name="Schultz-Johansen M."/>
            <person name="Glaring M.A."/>
            <person name="Bech P.K."/>
            <person name="Stougaard P."/>
        </authorList>
    </citation>
    <scope>NUCLEOTIDE SEQUENCE [LARGE SCALE GENOMIC DNA]</scope>
    <source>
        <strain evidence="5">S66</strain>
    </source>
</reference>
<dbReference type="Proteomes" id="UP000070299">
    <property type="component" value="Unassembled WGS sequence"/>
</dbReference>